<proteinExistence type="predicted"/>
<gene>
    <name evidence="1" type="ORF">LCGC14_0478790</name>
</gene>
<evidence type="ECO:0000313" key="1">
    <source>
        <dbReference type="EMBL" id="KKN65740.1"/>
    </source>
</evidence>
<protein>
    <submittedName>
        <fullName evidence="1">Uncharacterized protein</fullName>
    </submittedName>
</protein>
<organism evidence="1">
    <name type="scientific">marine sediment metagenome</name>
    <dbReference type="NCBI Taxonomy" id="412755"/>
    <lineage>
        <taxon>unclassified sequences</taxon>
        <taxon>metagenomes</taxon>
        <taxon>ecological metagenomes</taxon>
    </lineage>
</organism>
<dbReference type="AlphaFoldDB" id="A0A0F9SA11"/>
<comment type="caution">
    <text evidence="1">The sequence shown here is derived from an EMBL/GenBank/DDBJ whole genome shotgun (WGS) entry which is preliminary data.</text>
</comment>
<accession>A0A0F9SA11</accession>
<reference evidence="1" key="1">
    <citation type="journal article" date="2015" name="Nature">
        <title>Complex archaea that bridge the gap between prokaryotes and eukaryotes.</title>
        <authorList>
            <person name="Spang A."/>
            <person name="Saw J.H."/>
            <person name="Jorgensen S.L."/>
            <person name="Zaremba-Niedzwiedzka K."/>
            <person name="Martijn J."/>
            <person name="Lind A.E."/>
            <person name="van Eijk R."/>
            <person name="Schleper C."/>
            <person name="Guy L."/>
            <person name="Ettema T.J."/>
        </authorList>
    </citation>
    <scope>NUCLEOTIDE SEQUENCE</scope>
</reference>
<dbReference type="EMBL" id="LAZR01000517">
    <property type="protein sequence ID" value="KKN65740.1"/>
    <property type="molecule type" value="Genomic_DNA"/>
</dbReference>
<sequence length="83" mass="9491">MICIDLENMTTEQGIANLFEMMETLGKEHTNDVADMLADRICKEESRDEQEGISVRDAVDYFNRIGAKHMKMFIAIAKFVETS</sequence>
<name>A0A0F9SA11_9ZZZZ</name>